<proteinExistence type="predicted"/>
<name>A0AAW9NG45_9BACI</name>
<gene>
    <name evidence="1" type="ORF">P4706_28325</name>
</gene>
<reference evidence="1 2" key="1">
    <citation type="submission" date="2023-03" db="EMBL/GenBank/DDBJ databases">
        <title>Bacillus Genome Sequencing.</title>
        <authorList>
            <person name="Dunlap C."/>
        </authorList>
    </citation>
    <scope>NUCLEOTIDE SEQUENCE [LARGE SCALE GENOMIC DNA]</scope>
    <source>
        <strain evidence="1 2">B-41290</strain>
    </source>
</reference>
<protein>
    <recommendedName>
        <fullName evidence="3">DUF2188 domain-containing protein</fullName>
    </recommendedName>
</protein>
<evidence type="ECO:0000313" key="2">
    <source>
        <dbReference type="Proteomes" id="UP001307168"/>
    </source>
</evidence>
<keyword evidence="2" id="KW-1185">Reference proteome</keyword>
<organism evidence="1 2">
    <name type="scientific">Peribacillus castrilensis</name>
    <dbReference type="NCBI Taxonomy" id="2897690"/>
    <lineage>
        <taxon>Bacteria</taxon>
        <taxon>Bacillati</taxon>
        <taxon>Bacillota</taxon>
        <taxon>Bacilli</taxon>
        <taxon>Bacillales</taxon>
        <taxon>Bacillaceae</taxon>
        <taxon>Peribacillus</taxon>
    </lineage>
</organism>
<dbReference type="EMBL" id="JARNBH010000042">
    <property type="protein sequence ID" value="MEC0276901.1"/>
    <property type="molecule type" value="Genomic_DNA"/>
</dbReference>
<sequence>MVVFRVEYWGKTIEGDDWKIMQSEPYDTYDEADELRAKMDKEPNKYKGSTVISDSSDD</sequence>
<evidence type="ECO:0000313" key="1">
    <source>
        <dbReference type="EMBL" id="MEC0276901.1"/>
    </source>
</evidence>
<comment type="caution">
    <text evidence="1">The sequence shown here is derived from an EMBL/GenBank/DDBJ whole genome shotgun (WGS) entry which is preliminary data.</text>
</comment>
<dbReference type="RefSeq" id="WP_367408441.1">
    <property type="nucleotide sequence ID" value="NZ_JARNBH010000042.1"/>
</dbReference>
<dbReference type="AlphaFoldDB" id="A0AAW9NG45"/>
<evidence type="ECO:0008006" key="3">
    <source>
        <dbReference type="Google" id="ProtNLM"/>
    </source>
</evidence>
<accession>A0AAW9NG45</accession>
<dbReference type="Proteomes" id="UP001307168">
    <property type="component" value="Unassembled WGS sequence"/>
</dbReference>